<dbReference type="KEGG" id="sus:Acid_6990"/>
<sequence>MQRGLNEQKKLGLTEIRIGGFGGQGVILAAAVIGKAAAIFEGGYATMTQSFGPEARGGSSSAQVILSGDPILYPYVANPDILVVMSQESYTKFSPQLKPGGILITEQELVRIDQAPTGIRMYGVPATRLAEELGRKVVLNIVMVGFFGAVTNMLDPDSLRQAVADSVPPAMQKLNLQAFDKGFAYGAEMIQRLAEDKDAEQLLALES</sequence>
<dbReference type="OrthoDB" id="9789125at2"/>
<organism evidence="3">
    <name type="scientific">Solibacter usitatus (strain Ellin6076)</name>
    <dbReference type="NCBI Taxonomy" id="234267"/>
    <lineage>
        <taxon>Bacteria</taxon>
        <taxon>Pseudomonadati</taxon>
        <taxon>Acidobacteriota</taxon>
        <taxon>Terriglobia</taxon>
        <taxon>Bryobacterales</taxon>
        <taxon>Solibacteraceae</taxon>
        <taxon>Candidatus Solibacter</taxon>
    </lineage>
</organism>
<evidence type="ECO:0000313" key="3">
    <source>
        <dbReference type="EMBL" id="ABJ87903.1"/>
    </source>
</evidence>
<dbReference type="PANTHER" id="PTHR42730">
    <property type="entry name" value="2-OXOGLUTARATE SYNTHASE SUBUNIT KORC"/>
    <property type="match status" value="1"/>
</dbReference>
<dbReference type="Pfam" id="PF01558">
    <property type="entry name" value="POR"/>
    <property type="match status" value="1"/>
</dbReference>
<keyword evidence="1 3" id="KW-0560">Oxidoreductase</keyword>
<dbReference type="SUPFAM" id="SSF53323">
    <property type="entry name" value="Pyruvate-ferredoxin oxidoreductase, PFOR, domain III"/>
    <property type="match status" value="1"/>
</dbReference>
<dbReference type="AlphaFoldDB" id="Q01R17"/>
<dbReference type="InterPro" id="IPR002869">
    <property type="entry name" value="Pyrv_flavodox_OxRed_cen"/>
</dbReference>
<dbReference type="eggNOG" id="COG1014">
    <property type="taxonomic scope" value="Bacteria"/>
</dbReference>
<dbReference type="STRING" id="234267.Acid_6990"/>
<name>Q01R17_SOLUE</name>
<dbReference type="InterPro" id="IPR019752">
    <property type="entry name" value="Pyrv/ketoisovalerate_OxRed_cat"/>
</dbReference>
<dbReference type="Gene3D" id="3.40.920.10">
    <property type="entry name" value="Pyruvate-ferredoxin oxidoreductase, PFOR, domain III"/>
    <property type="match status" value="1"/>
</dbReference>
<evidence type="ECO:0000259" key="2">
    <source>
        <dbReference type="Pfam" id="PF01558"/>
    </source>
</evidence>
<gene>
    <name evidence="3" type="ordered locus">Acid_6990</name>
</gene>
<proteinExistence type="predicted"/>
<protein>
    <submittedName>
        <fullName evidence="3">2-oxoglutarate ferredoxin oxidoreductase, gamma subunit</fullName>
        <ecNumber evidence="3">1.2.7.3</ecNumber>
    </submittedName>
</protein>
<dbReference type="EC" id="1.2.7.3" evidence="3"/>
<accession>Q01R17</accession>
<dbReference type="InParanoid" id="Q01R17"/>
<evidence type="ECO:0000256" key="1">
    <source>
        <dbReference type="ARBA" id="ARBA00023002"/>
    </source>
</evidence>
<dbReference type="InterPro" id="IPR052554">
    <property type="entry name" value="2-oxoglutarate_synth_KorC"/>
</dbReference>
<dbReference type="HOGENOM" id="CLU_087284_0_0_0"/>
<dbReference type="PANTHER" id="PTHR42730:SF1">
    <property type="entry name" value="2-OXOGLUTARATE SYNTHASE SUBUNIT KORC"/>
    <property type="match status" value="1"/>
</dbReference>
<dbReference type="GO" id="GO:0047553">
    <property type="term" value="F:2-oxoglutarate synthase activity"/>
    <property type="evidence" value="ECO:0007669"/>
    <property type="project" value="UniProtKB-EC"/>
</dbReference>
<reference evidence="3" key="1">
    <citation type="submission" date="2006-10" db="EMBL/GenBank/DDBJ databases">
        <title>Complete sequence of Solibacter usitatus Ellin6076.</title>
        <authorList>
            <consortium name="US DOE Joint Genome Institute"/>
            <person name="Copeland A."/>
            <person name="Lucas S."/>
            <person name="Lapidus A."/>
            <person name="Barry K."/>
            <person name="Detter J.C."/>
            <person name="Glavina del Rio T."/>
            <person name="Hammon N."/>
            <person name="Israni S."/>
            <person name="Dalin E."/>
            <person name="Tice H."/>
            <person name="Pitluck S."/>
            <person name="Thompson L.S."/>
            <person name="Brettin T."/>
            <person name="Bruce D."/>
            <person name="Han C."/>
            <person name="Tapia R."/>
            <person name="Gilna P."/>
            <person name="Schmutz J."/>
            <person name="Larimer F."/>
            <person name="Land M."/>
            <person name="Hauser L."/>
            <person name="Kyrpides N."/>
            <person name="Mikhailova N."/>
            <person name="Janssen P.H."/>
            <person name="Kuske C.R."/>
            <person name="Richardson P."/>
        </authorList>
    </citation>
    <scope>NUCLEOTIDE SEQUENCE</scope>
    <source>
        <strain evidence="3">Ellin6076</strain>
    </source>
</reference>
<feature type="domain" description="Pyruvate/ketoisovalerate oxidoreductase catalytic" evidence="2">
    <location>
        <begin position="22"/>
        <end position="183"/>
    </location>
</feature>
<dbReference type="EMBL" id="CP000473">
    <property type="protein sequence ID" value="ABJ87903.1"/>
    <property type="molecule type" value="Genomic_DNA"/>
</dbReference>